<sequence length="65" mass="7471">MADVRPYIFPLDFVYKCNIKASSLLISSKREKEITNEDAAVFQPFTAHIFSSICSYNVRDELTHV</sequence>
<dbReference type="EMBL" id="CVRI01000056">
    <property type="protein sequence ID" value="CRL01641.1"/>
    <property type="molecule type" value="Genomic_DNA"/>
</dbReference>
<evidence type="ECO:0000313" key="2">
    <source>
        <dbReference type="Proteomes" id="UP000183832"/>
    </source>
</evidence>
<name>A0A1J1IT10_9DIPT</name>
<protein>
    <submittedName>
        <fullName evidence="1">CLUMA_CG014864, isoform A</fullName>
    </submittedName>
</protein>
<dbReference type="Proteomes" id="UP000183832">
    <property type="component" value="Unassembled WGS sequence"/>
</dbReference>
<organism evidence="1 2">
    <name type="scientific">Clunio marinus</name>
    <dbReference type="NCBI Taxonomy" id="568069"/>
    <lineage>
        <taxon>Eukaryota</taxon>
        <taxon>Metazoa</taxon>
        <taxon>Ecdysozoa</taxon>
        <taxon>Arthropoda</taxon>
        <taxon>Hexapoda</taxon>
        <taxon>Insecta</taxon>
        <taxon>Pterygota</taxon>
        <taxon>Neoptera</taxon>
        <taxon>Endopterygota</taxon>
        <taxon>Diptera</taxon>
        <taxon>Nematocera</taxon>
        <taxon>Chironomoidea</taxon>
        <taxon>Chironomidae</taxon>
        <taxon>Clunio</taxon>
    </lineage>
</organism>
<gene>
    <name evidence="1" type="ORF">CLUMA_CG014864</name>
</gene>
<keyword evidence="2" id="KW-1185">Reference proteome</keyword>
<dbReference type="AlphaFoldDB" id="A0A1J1IT10"/>
<proteinExistence type="predicted"/>
<evidence type="ECO:0000313" key="1">
    <source>
        <dbReference type="EMBL" id="CRL01641.1"/>
    </source>
</evidence>
<accession>A0A1J1IT10</accession>
<reference evidence="1 2" key="1">
    <citation type="submission" date="2015-04" db="EMBL/GenBank/DDBJ databases">
        <authorList>
            <person name="Syromyatnikov M.Y."/>
            <person name="Popov V.N."/>
        </authorList>
    </citation>
    <scope>NUCLEOTIDE SEQUENCE [LARGE SCALE GENOMIC DNA]</scope>
</reference>